<dbReference type="InterPro" id="IPR003607">
    <property type="entry name" value="HD/PDEase_dom"/>
</dbReference>
<organism evidence="2 3">
    <name type="scientific">Candidatus Doriopsillibacter californiensis</name>
    <dbReference type="NCBI Taxonomy" id="2970740"/>
    <lineage>
        <taxon>Bacteria</taxon>
        <taxon>Pseudomonadati</taxon>
        <taxon>Pseudomonadota</taxon>
        <taxon>Gammaproteobacteria</taxon>
        <taxon>Candidatus Tethybacterales</taxon>
        <taxon>Candidatus Persebacteraceae</taxon>
        <taxon>Candidatus Doriopsillibacter</taxon>
    </lineage>
</organism>
<dbReference type="Pfam" id="PF01590">
    <property type="entry name" value="GAF"/>
    <property type="match status" value="1"/>
</dbReference>
<feature type="domain" description="HD-GYP" evidence="1">
    <location>
        <begin position="196"/>
        <end position="278"/>
    </location>
</feature>
<dbReference type="InterPro" id="IPR029016">
    <property type="entry name" value="GAF-like_dom_sf"/>
</dbReference>
<gene>
    <name evidence="2" type="ORF">NQX30_02190</name>
</gene>
<accession>A0ABT7QKN4</accession>
<dbReference type="PANTHER" id="PTHR43155:SF2">
    <property type="entry name" value="CYCLIC DI-GMP PHOSPHODIESTERASE PA4108"/>
    <property type="match status" value="1"/>
</dbReference>
<keyword evidence="3" id="KW-1185">Reference proteome</keyword>
<reference evidence="2" key="1">
    <citation type="submission" date="2022-08" db="EMBL/GenBank/DDBJ databases">
        <authorList>
            <person name="Dzunkova M."/>
            <person name="La Clair J."/>
            <person name="Tyml T."/>
            <person name="Doud D."/>
            <person name="Schulz F."/>
            <person name="Piquer S."/>
            <person name="Porcel Sanchis D."/>
            <person name="Osborn A."/>
            <person name="Robinson D."/>
            <person name="Louie K.B."/>
            <person name="Bowen B.P."/>
            <person name="Bowers R."/>
            <person name="Lee J."/>
            <person name="Arnau Llombart V."/>
            <person name="Diaz Villanueva W."/>
            <person name="Gosliner T."/>
            <person name="Northen T."/>
            <person name="Cheng J.-F."/>
            <person name="Burkart M.D."/>
            <person name="Woyke T."/>
        </authorList>
    </citation>
    <scope>NUCLEOTIDE SEQUENCE</scope>
    <source>
        <strain evidence="2">Df01</strain>
    </source>
</reference>
<dbReference type="EMBL" id="JANQAO010000001">
    <property type="protein sequence ID" value="MDM5147187.1"/>
    <property type="molecule type" value="Genomic_DNA"/>
</dbReference>
<dbReference type="PANTHER" id="PTHR43155">
    <property type="entry name" value="CYCLIC DI-GMP PHOSPHODIESTERASE PA4108-RELATED"/>
    <property type="match status" value="1"/>
</dbReference>
<dbReference type="SUPFAM" id="SSF109604">
    <property type="entry name" value="HD-domain/PDEase-like"/>
    <property type="match status" value="2"/>
</dbReference>
<dbReference type="Pfam" id="PF13487">
    <property type="entry name" value="HD_5"/>
    <property type="match status" value="1"/>
</dbReference>
<evidence type="ECO:0000313" key="3">
    <source>
        <dbReference type="Proteomes" id="UP001168167"/>
    </source>
</evidence>
<dbReference type="CDD" id="cd00077">
    <property type="entry name" value="HDc"/>
    <property type="match status" value="2"/>
</dbReference>
<dbReference type="PROSITE" id="PS51832">
    <property type="entry name" value="HD_GYP"/>
    <property type="match status" value="2"/>
</dbReference>
<dbReference type="Gene3D" id="1.10.3210.10">
    <property type="entry name" value="Hypothetical protein af1432"/>
    <property type="match status" value="2"/>
</dbReference>
<sequence length="528" mass="59154">MLSEKEKQLNILIEVAHELSSGKKFPELFQSVINIVCASSGADGGTLYMHDNKYNTLKAVLLTNQVLDIHSVVSEFDPLAVSGFIEVPLQEGDSTQSAKISASAFLQRQTIAVPDINAESRFDFSGVKAFDESNNYQTRSLIAFPLHATSDDTPIGVLQVINPDPKCFEDDYLRFLNTLAGHITISLNNALLIKEGQNLLGAIVRMVGMAIDEKSPHTSGHCYRVTEVTMMLADAVEQEMVDFEMSTSDREALKMAALLHDVGKIITPDHILEKPTKLFTLTDRIEHLIDRLHMWRISEELDALKKNVIAAGRKDLLPSSKESDVSQLNSDIDLLKEVNTGNLFMDEEVMNKLENISSRVIAHTQPPTEKNDEQDGREKVVARKDLSDLQILRGTLNPRERKIMEEHASITIRLLSSIPWPKKYSRVVEYAGNHHEKMNGAGYPNRLSASELSIPSRILGIADRFEGLSAPDRPYRSRKMTLSRVLDIMQSMSDEGEIDADLYRIFLKSKIHLKYGHQFLDNALVDCA</sequence>
<evidence type="ECO:0000313" key="2">
    <source>
        <dbReference type="EMBL" id="MDM5147187.1"/>
    </source>
</evidence>
<proteinExistence type="predicted"/>
<name>A0ABT7QKN4_9GAMM</name>
<dbReference type="Pfam" id="PF01966">
    <property type="entry name" value="HD"/>
    <property type="match status" value="1"/>
</dbReference>
<dbReference type="InterPro" id="IPR003018">
    <property type="entry name" value="GAF"/>
</dbReference>
<dbReference type="SMART" id="SM00065">
    <property type="entry name" value="GAF"/>
    <property type="match status" value="1"/>
</dbReference>
<dbReference type="Proteomes" id="UP001168167">
    <property type="component" value="Unassembled WGS sequence"/>
</dbReference>
<dbReference type="InterPro" id="IPR037522">
    <property type="entry name" value="HD_GYP_dom"/>
</dbReference>
<dbReference type="Gene3D" id="3.30.450.40">
    <property type="match status" value="1"/>
</dbReference>
<dbReference type="SUPFAM" id="SSF55781">
    <property type="entry name" value="GAF domain-like"/>
    <property type="match status" value="1"/>
</dbReference>
<reference evidence="2" key="2">
    <citation type="journal article" date="2023" name="Microbiome">
        <title>Synthase-selected sorting approach identifies a beta-lactone synthase in a nudibranch symbiotic bacterium.</title>
        <authorList>
            <person name="Dzunkova M."/>
            <person name="La Clair J.J."/>
            <person name="Tyml T."/>
            <person name="Doud D."/>
            <person name="Schulz F."/>
            <person name="Piquer-Esteban S."/>
            <person name="Porcel Sanchis D."/>
            <person name="Osborn A."/>
            <person name="Robinson D."/>
            <person name="Louie K.B."/>
            <person name="Bowen B.P."/>
            <person name="Bowers R.M."/>
            <person name="Lee J."/>
            <person name="Arnau V."/>
            <person name="Diaz-Villanueva W."/>
            <person name="Stepanauskas R."/>
            <person name="Gosliner T."/>
            <person name="Date S.V."/>
            <person name="Northen T.R."/>
            <person name="Cheng J.F."/>
            <person name="Burkart M.D."/>
            <person name="Woyke T."/>
        </authorList>
    </citation>
    <scope>NUCLEOTIDE SEQUENCE</scope>
    <source>
        <strain evidence="2">Df01</strain>
    </source>
</reference>
<protein>
    <submittedName>
        <fullName evidence="2">HD domain-containing protein</fullName>
    </submittedName>
</protein>
<dbReference type="InterPro" id="IPR006674">
    <property type="entry name" value="HD_domain"/>
</dbReference>
<feature type="domain" description="HD-GYP" evidence="1">
    <location>
        <begin position="318"/>
        <end position="519"/>
    </location>
</feature>
<evidence type="ECO:0000259" key="1">
    <source>
        <dbReference type="PROSITE" id="PS51832"/>
    </source>
</evidence>
<comment type="caution">
    <text evidence="2">The sequence shown here is derived from an EMBL/GenBank/DDBJ whole genome shotgun (WGS) entry which is preliminary data.</text>
</comment>
<dbReference type="SMART" id="SM00471">
    <property type="entry name" value="HDc"/>
    <property type="match status" value="1"/>
</dbReference>